<dbReference type="InterPro" id="IPR019200">
    <property type="entry name" value="ATP_adenylylTrfase_C"/>
</dbReference>
<protein>
    <submittedName>
        <fullName evidence="3">Uncharacterized protein</fullName>
    </submittedName>
</protein>
<reference evidence="3 4" key="1">
    <citation type="journal article" date="2017" name="Genome Announc.">
        <title>Genome sequence of the saprophytic ascomycete Epicoccum nigrum ICMP 19927 strain isolated from New Zealand.</title>
        <authorList>
            <person name="Fokin M."/>
            <person name="Fleetwood D."/>
            <person name="Weir B.S."/>
            <person name="Villas-Boas S.G."/>
        </authorList>
    </citation>
    <scope>NUCLEOTIDE SEQUENCE [LARGE SCALE GENOMIC DNA]</scope>
    <source>
        <strain evidence="3 4">ICMP 19927</strain>
    </source>
</reference>
<dbReference type="Pfam" id="PF09830">
    <property type="entry name" value="ATP_transf"/>
    <property type="match status" value="1"/>
</dbReference>
<feature type="domain" description="Ap4A phosphorylase 1/2 N-terminal" evidence="2">
    <location>
        <begin position="63"/>
        <end position="191"/>
    </location>
</feature>
<gene>
    <name evidence="3" type="ORF">B5807_05097</name>
</gene>
<dbReference type="InterPro" id="IPR036265">
    <property type="entry name" value="HIT-like_sf"/>
</dbReference>
<feature type="domain" description="ATP adenylyltransferase C-terminal" evidence="1">
    <location>
        <begin position="211"/>
        <end position="317"/>
    </location>
</feature>
<evidence type="ECO:0000259" key="2">
    <source>
        <dbReference type="Pfam" id="PF19327"/>
    </source>
</evidence>
<dbReference type="SUPFAM" id="SSF54197">
    <property type="entry name" value="HIT-like"/>
    <property type="match status" value="1"/>
</dbReference>
<sequence>MVADMQKRRGSEGMQRYTQYHSPLCIVDEKAENMGDLNEDKALAVFDQLVLEGVLIYGPHQSVVREAEGYPFQFKVCEHLSKKPHTVGAKLSPAFDKSRKWGPGSDMYCPDERLVLGQLNGTHDLALNLFCVDRPQLLMLTLDSYKRQHQLLDRADFEAALEVVRRYPDMYIIYNCSEAGGCSRTHKHLQGLRGPPFAFEHLIKASEGNATVPFHFFLHQFSQGFRAASACEVLDVYSKFIDQTRGLLNVSADDVCPHNIVMWEDYLIVIPRRAGFTDGASANAGGMMGCVWVPENKNIDEWDRIGCANVLRQLGVPSEPNRGQDHA</sequence>
<dbReference type="InParanoid" id="A0A1Y2M1H4"/>
<evidence type="ECO:0000313" key="3">
    <source>
        <dbReference type="EMBL" id="OSS49995.1"/>
    </source>
</evidence>
<accession>A0A1Y2M1H4</accession>
<dbReference type="GO" id="GO:0005524">
    <property type="term" value="F:ATP binding"/>
    <property type="evidence" value="ECO:0007669"/>
    <property type="project" value="InterPro"/>
</dbReference>
<name>A0A1Y2M1H4_EPING</name>
<evidence type="ECO:0000313" key="4">
    <source>
        <dbReference type="Proteomes" id="UP000193240"/>
    </source>
</evidence>
<evidence type="ECO:0000259" key="1">
    <source>
        <dbReference type="Pfam" id="PF09830"/>
    </source>
</evidence>
<organism evidence="3 4">
    <name type="scientific">Epicoccum nigrum</name>
    <name type="common">Soil fungus</name>
    <name type="synonym">Epicoccum purpurascens</name>
    <dbReference type="NCBI Taxonomy" id="105696"/>
    <lineage>
        <taxon>Eukaryota</taxon>
        <taxon>Fungi</taxon>
        <taxon>Dikarya</taxon>
        <taxon>Ascomycota</taxon>
        <taxon>Pezizomycotina</taxon>
        <taxon>Dothideomycetes</taxon>
        <taxon>Pleosporomycetidae</taxon>
        <taxon>Pleosporales</taxon>
        <taxon>Pleosporineae</taxon>
        <taxon>Didymellaceae</taxon>
        <taxon>Epicoccum</taxon>
    </lineage>
</organism>
<dbReference type="Pfam" id="PF19327">
    <property type="entry name" value="Ap4A_phos_N"/>
    <property type="match status" value="1"/>
</dbReference>
<dbReference type="EMBL" id="KZ107842">
    <property type="protein sequence ID" value="OSS49995.1"/>
    <property type="molecule type" value="Genomic_DNA"/>
</dbReference>
<dbReference type="STRING" id="105696.A0A1Y2M1H4"/>
<dbReference type="InterPro" id="IPR009163">
    <property type="entry name" value="Ap4A_phos1/2"/>
</dbReference>
<dbReference type="Gene3D" id="3.30.428.70">
    <property type="match status" value="1"/>
</dbReference>
<dbReference type="Proteomes" id="UP000193240">
    <property type="component" value="Unassembled WGS sequence"/>
</dbReference>
<dbReference type="OMA" id="GSDMFCP"/>
<dbReference type="GO" id="GO:0003877">
    <property type="term" value="F:ATP:ADP adenylyltransferase activity"/>
    <property type="evidence" value="ECO:0007669"/>
    <property type="project" value="InterPro"/>
</dbReference>
<dbReference type="PANTHER" id="PTHR38420">
    <property type="entry name" value="AP-4-A PHOSPHORYLASE II"/>
    <property type="match status" value="1"/>
</dbReference>
<dbReference type="GO" id="GO:0009117">
    <property type="term" value="P:nucleotide metabolic process"/>
    <property type="evidence" value="ECO:0007669"/>
    <property type="project" value="InterPro"/>
</dbReference>
<dbReference type="InterPro" id="IPR045759">
    <property type="entry name" value="Ap4A_phos1/2_N"/>
</dbReference>
<proteinExistence type="predicted"/>
<dbReference type="PANTHER" id="PTHR38420:SF1">
    <property type="entry name" value="PUTATIVE (AFU_ORTHOLOGUE AFUA_5G14690)-RELATED"/>
    <property type="match status" value="1"/>
</dbReference>
<dbReference type="InterPro" id="IPR043171">
    <property type="entry name" value="Ap4A_phos1/2-like"/>
</dbReference>
<dbReference type="AlphaFoldDB" id="A0A1Y2M1H4"/>
<keyword evidence="4" id="KW-1185">Reference proteome</keyword>